<accession>A0A0C1N5I5</accession>
<reference evidence="1" key="1">
    <citation type="journal article" date="2015" name="Genome Announc.">
        <title>Draft Genome Sequence of Tolypothrix boutellei Strain VB521301.</title>
        <authorList>
            <person name="Chandrababunaidu M.M."/>
            <person name="Singh D."/>
            <person name="Sen D."/>
            <person name="Bhan S."/>
            <person name="Das S."/>
            <person name="Gupta A."/>
            <person name="Adhikary S.P."/>
            <person name="Tripathy S."/>
        </authorList>
    </citation>
    <scope>NUCLEOTIDE SEQUENCE</scope>
    <source>
        <strain evidence="1">VB521301</strain>
    </source>
</reference>
<name>A0A0C1N5I5_9CYAN</name>
<dbReference type="AlphaFoldDB" id="A0A0C1N5I5"/>
<evidence type="ECO:0008006" key="2">
    <source>
        <dbReference type="Google" id="ProtNLM"/>
    </source>
</evidence>
<dbReference type="EMBL" id="JHEG02000053">
    <property type="protein sequence ID" value="KIE09912.1"/>
    <property type="molecule type" value="Genomic_DNA"/>
</dbReference>
<dbReference type="Pfam" id="PF08872">
    <property type="entry name" value="KGK"/>
    <property type="match status" value="1"/>
</dbReference>
<sequence>MSSKFIPLVCDDDVILLQQDTFKISRLKELLSHDIGIKLSREVYNFQCKLSQGSVFNTFARASIGQECIALNEIQLHFIQNCQILRIGGKGWQEGKLKIQVSKSMGDLPIQVDLEFCPDKPDEPESFLDDIRKTISNNTIANTFT</sequence>
<gene>
    <name evidence="1" type="ORF">DA73_0224585</name>
</gene>
<protein>
    <recommendedName>
        <fullName evidence="2">KGK family protein</fullName>
    </recommendedName>
</protein>
<evidence type="ECO:0000313" key="1">
    <source>
        <dbReference type="EMBL" id="KIE09912.1"/>
    </source>
</evidence>
<comment type="caution">
    <text evidence="1">The sequence shown here is derived from an EMBL/GenBank/DDBJ whole genome shotgun (WGS) entry which is preliminary data.</text>
</comment>
<dbReference type="InterPro" id="IPR014971">
    <property type="entry name" value="KGK"/>
</dbReference>
<dbReference type="OrthoDB" id="454733at2"/>
<organism evidence="1">
    <name type="scientific">Tolypothrix bouteillei VB521301</name>
    <dbReference type="NCBI Taxonomy" id="1479485"/>
    <lineage>
        <taxon>Bacteria</taxon>
        <taxon>Bacillati</taxon>
        <taxon>Cyanobacteriota</taxon>
        <taxon>Cyanophyceae</taxon>
        <taxon>Nostocales</taxon>
        <taxon>Tolypothrichaceae</taxon>
        <taxon>Tolypothrix</taxon>
    </lineage>
</organism>
<proteinExistence type="predicted"/>